<dbReference type="PANTHER" id="PTHR43792">
    <property type="entry name" value="GNAT FAMILY, PUTATIVE (AFU_ORTHOLOGUE AFUA_3G00765)-RELATED-RELATED"/>
    <property type="match status" value="1"/>
</dbReference>
<dbReference type="SUPFAM" id="SSF55729">
    <property type="entry name" value="Acyl-CoA N-acyltransferases (Nat)"/>
    <property type="match status" value="1"/>
</dbReference>
<evidence type="ECO:0000313" key="3">
    <source>
        <dbReference type="Proteomes" id="UP000019249"/>
    </source>
</evidence>
<dbReference type="Gene3D" id="3.40.630.30">
    <property type="match status" value="1"/>
</dbReference>
<dbReference type="PANTHER" id="PTHR43792:SF1">
    <property type="entry name" value="N-ACETYLTRANSFERASE DOMAIN-CONTAINING PROTEIN"/>
    <property type="match status" value="1"/>
</dbReference>
<dbReference type="Pfam" id="PF13302">
    <property type="entry name" value="Acetyltransf_3"/>
    <property type="match status" value="1"/>
</dbReference>
<dbReference type="Proteomes" id="UP000019249">
    <property type="component" value="Unassembled WGS sequence"/>
</dbReference>
<sequence length="92" mass="10759">MLFFLKRSAKFIGFCGFNKVTYEETFTPCIEINWRILPSFWHQGLATEASLAALKFAKDNLRLQEIYSITATVNTPSQKLMKRIGMRFQKKF</sequence>
<dbReference type="InterPro" id="IPR000182">
    <property type="entry name" value="GNAT_dom"/>
</dbReference>
<feature type="domain" description="N-acetyltransferase" evidence="1">
    <location>
        <begin position="1"/>
        <end position="92"/>
    </location>
</feature>
<dbReference type="PROSITE" id="PS51186">
    <property type="entry name" value="GNAT"/>
    <property type="match status" value="1"/>
</dbReference>
<organism evidence="2 3">
    <name type="scientific">Listeria floridensis FSL S10-1187</name>
    <dbReference type="NCBI Taxonomy" id="1265817"/>
    <lineage>
        <taxon>Bacteria</taxon>
        <taxon>Bacillati</taxon>
        <taxon>Bacillota</taxon>
        <taxon>Bacilli</taxon>
        <taxon>Bacillales</taxon>
        <taxon>Listeriaceae</taxon>
        <taxon>Listeria</taxon>
    </lineage>
</organism>
<evidence type="ECO:0000313" key="2">
    <source>
        <dbReference type="EMBL" id="EUJ33333.1"/>
    </source>
</evidence>
<accession>A0ABP3B0D5</accession>
<dbReference type="EMBL" id="AODF01000005">
    <property type="protein sequence ID" value="EUJ33333.1"/>
    <property type="molecule type" value="Genomic_DNA"/>
</dbReference>
<dbReference type="InterPro" id="IPR051531">
    <property type="entry name" value="N-acetyltransferase"/>
</dbReference>
<reference evidence="2 3" key="1">
    <citation type="journal article" date="2014" name="Int. J. Syst. Evol. Microbiol.">
        <title>Listeria floridensis sp. nov., Listeria aquatica sp. nov., Listeria cornellensis sp. nov., Listeria riparia sp. nov. and Listeria grandensis sp. nov., from agricultural and natural environments.</title>
        <authorList>
            <person name="den Bakker H.C."/>
            <person name="Warchocki S."/>
            <person name="Wright E.M."/>
            <person name="Allred A.F."/>
            <person name="Ahlstrom C."/>
            <person name="Manuel C.S."/>
            <person name="Stasiewicz M.J."/>
            <person name="Burrell A."/>
            <person name="Roof S."/>
            <person name="Strawn L."/>
            <person name="Fortes E.D."/>
            <person name="Nightingale K.K."/>
            <person name="Kephart D."/>
            <person name="Wiedmann M."/>
        </authorList>
    </citation>
    <scope>NUCLEOTIDE SEQUENCE [LARGE SCALE GENOMIC DNA]</scope>
    <source>
        <strain evidence="2 3">FSL S10-1187</strain>
    </source>
</reference>
<evidence type="ECO:0000259" key="1">
    <source>
        <dbReference type="PROSITE" id="PS51186"/>
    </source>
</evidence>
<keyword evidence="3" id="KW-1185">Reference proteome</keyword>
<protein>
    <recommendedName>
        <fullName evidence="1">N-acetyltransferase domain-containing protein</fullName>
    </recommendedName>
</protein>
<dbReference type="InterPro" id="IPR016181">
    <property type="entry name" value="Acyl_CoA_acyltransferase"/>
</dbReference>
<proteinExistence type="predicted"/>
<gene>
    <name evidence="2" type="ORF">MFLO_03300</name>
</gene>
<name>A0ABP3B0D5_9LIST</name>
<comment type="caution">
    <text evidence="2">The sequence shown here is derived from an EMBL/GenBank/DDBJ whole genome shotgun (WGS) entry which is preliminary data.</text>
</comment>